<dbReference type="Proteomes" id="UP001642487">
    <property type="component" value="Chromosome 3"/>
</dbReference>
<proteinExistence type="predicted"/>
<feature type="compositionally biased region" description="Basic and acidic residues" evidence="1">
    <location>
        <begin position="39"/>
        <end position="60"/>
    </location>
</feature>
<gene>
    <name evidence="2" type="ORF">CITCOLO1_LOCUS9479</name>
</gene>
<evidence type="ECO:0000313" key="2">
    <source>
        <dbReference type="EMBL" id="CAK9317574.1"/>
    </source>
</evidence>
<sequence>MNVPPLQLNRLAAIKKPKLWHEWLDDDRRWRASAVGGSARERKNEEDDDERKRDDRDSEGGKSCAAELLKNLSRSKAPRDIKSSVLDRMNDGVPINESQEYDISILSISSSRVGISHDEIHGTPTSQNTQERDAMPKQKRATKVELRAEVVSQLQDSPELYNQQSVKLMNIVFHSVQDTKSFLSIPTPLKLEYCRSSFKRCMINLFLKLLSDSGP</sequence>
<evidence type="ECO:0000313" key="3">
    <source>
        <dbReference type="Proteomes" id="UP001642487"/>
    </source>
</evidence>
<accession>A0ABP0YB08</accession>
<organism evidence="2 3">
    <name type="scientific">Citrullus colocynthis</name>
    <name type="common">colocynth</name>
    <dbReference type="NCBI Taxonomy" id="252529"/>
    <lineage>
        <taxon>Eukaryota</taxon>
        <taxon>Viridiplantae</taxon>
        <taxon>Streptophyta</taxon>
        <taxon>Embryophyta</taxon>
        <taxon>Tracheophyta</taxon>
        <taxon>Spermatophyta</taxon>
        <taxon>Magnoliopsida</taxon>
        <taxon>eudicotyledons</taxon>
        <taxon>Gunneridae</taxon>
        <taxon>Pentapetalae</taxon>
        <taxon>rosids</taxon>
        <taxon>fabids</taxon>
        <taxon>Cucurbitales</taxon>
        <taxon>Cucurbitaceae</taxon>
        <taxon>Benincaseae</taxon>
        <taxon>Citrullus</taxon>
    </lineage>
</organism>
<evidence type="ECO:0000256" key="1">
    <source>
        <dbReference type="SAM" id="MobiDB-lite"/>
    </source>
</evidence>
<name>A0ABP0YB08_9ROSI</name>
<dbReference type="EMBL" id="OZ021737">
    <property type="protein sequence ID" value="CAK9317574.1"/>
    <property type="molecule type" value="Genomic_DNA"/>
</dbReference>
<reference evidence="2 3" key="1">
    <citation type="submission" date="2024-03" db="EMBL/GenBank/DDBJ databases">
        <authorList>
            <person name="Gkanogiannis A."/>
            <person name="Becerra Lopez-Lavalle L."/>
        </authorList>
    </citation>
    <scope>NUCLEOTIDE SEQUENCE [LARGE SCALE GENOMIC DNA]</scope>
</reference>
<keyword evidence="3" id="KW-1185">Reference proteome</keyword>
<protein>
    <submittedName>
        <fullName evidence="2">Uncharacterized protein</fullName>
    </submittedName>
</protein>
<feature type="region of interest" description="Disordered" evidence="1">
    <location>
        <begin position="31"/>
        <end position="62"/>
    </location>
</feature>